<gene>
    <name evidence="7" type="ORF">X975_00158</name>
</gene>
<dbReference type="GO" id="GO:0003723">
    <property type="term" value="F:RNA binding"/>
    <property type="evidence" value="ECO:0007669"/>
    <property type="project" value="TreeGrafter"/>
</dbReference>
<keyword evidence="3 7" id="KW-0347">Helicase</keyword>
<feature type="transmembrane region" description="Helical" evidence="5">
    <location>
        <begin position="146"/>
        <end position="168"/>
    </location>
</feature>
<evidence type="ECO:0000259" key="6">
    <source>
        <dbReference type="SMART" id="SM00847"/>
    </source>
</evidence>
<dbReference type="AlphaFoldDB" id="A0A087UA57"/>
<dbReference type="PANTHER" id="PTHR18934:SF91">
    <property type="entry name" value="PRE-MRNA-SPLICING FACTOR ATP-DEPENDENT RNA HELICASE PRP16"/>
    <property type="match status" value="1"/>
</dbReference>
<dbReference type="Gene3D" id="3.40.50.300">
    <property type="entry name" value="P-loop containing nucleotide triphosphate hydrolases"/>
    <property type="match status" value="1"/>
</dbReference>
<dbReference type="EMBL" id="KK118947">
    <property type="protein sequence ID" value="KFM74246.1"/>
    <property type="molecule type" value="Genomic_DNA"/>
</dbReference>
<dbReference type="SMART" id="SM00847">
    <property type="entry name" value="HA2"/>
    <property type="match status" value="1"/>
</dbReference>
<feature type="domain" description="Helicase-associated" evidence="6">
    <location>
        <begin position="111"/>
        <end position="203"/>
    </location>
</feature>
<evidence type="ECO:0000256" key="1">
    <source>
        <dbReference type="ARBA" id="ARBA00022741"/>
    </source>
</evidence>
<dbReference type="Proteomes" id="UP000054359">
    <property type="component" value="Unassembled WGS sequence"/>
</dbReference>
<dbReference type="GO" id="GO:0005524">
    <property type="term" value="F:ATP binding"/>
    <property type="evidence" value="ECO:0007669"/>
    <property type="project" value="UniProtKB-KW"/>
</dbReference>
<keyword evidence="5" id="KW-0812">Transmembrane</keyword>
<dbReference type="GO" id="GO:0016787">
    <property type="term" value="F:hydrolase activity"/>
    <property type="evidence" value="ECO:0007669"/>
    <property type="project" value="UniProtKB-KW"/>
</dbReference>
<keyword evidence="4" id="KW-0067">ATP-binding</keyword>
<protein>
    <submittedName>
        <fullName evidence="7">Pre-mRNA-splicing factor ATP-dependent RNA helicase prp22</fullName>
    </submittedName>
</protein>
<name>A0A087UA57_STEMI</name>
<evidence type="ECO:0000313" key="7">
    <source>
        <dbReference type="EMBL" id="KFM74246.1"/>
    </source>
</evidence>
<dbReference type="GO" id="GO:0004386">
    <property type="term" value="F:helicase activity"/>
    <property type="evidence" value="ECO:0007669"/>
    <property type="project" value="UniProtKB-KW"/>
</dbReference>
<keyword evidence="2" id="KW-0378">Hydrolase</keyword>
<keyword evidence="8" id="KW-1185">Reference proteome</keyword>
<dbReference type="InterPro" id="IPR007502">
    <property type="entry name" value="Helicase-assoc_dom"/>
</dbReference>
<proteinExistence type="predicted"/>
<evidence type="ECO:0000256" key="5">
    <source>
        <dbReference type="SAM" id="Phobius"/>
    </source>
</evidence>
<evidence type="ECO:0000256" key="4">
    <source>
        <dbReference type="ARBA" id="ARBA00022840"/>
    </source>
</evidence>
<evidence type="ECO:0000256" key="2">
    <source>
        <dbReference type="ARBA" id="ARBA00022801"/>
    </source>
</evidence>
<dbReference type="OrthoDB" id="10025033at2759"/>
<dbReference type="SUPFAM" id="SSF52540">
    <property type="entry name" value="P-loop containing nucleoside triphosphate hydrolases"/>
    <property type="match status" value="1"/>
</dbReference>
<organism evidence="7 8">
    <name type="scientific">Stegodyphus mimosarum</name>
    <name type="common">African social velvet spider</name>
    <dbReference type="NCBI Taxonomy" id="407821"/>
    <lineage>
        <taxon>Eukaryota</taxon>
        <taxon>Metazoa</taxon>
        <taxon>Ecdysozoa</taxon>
        <taxon>Arthropoda</taxon>
        <taxon>Chelicerata</taxon>
        <taxon>Arachnida</taxon>
        <taxon>Araneae</taxon>
        <taxon>Araneomorphae</taxon>
        <taxon>Entelegynae</taxon>
        <taxon>Eresoidea</taxon>
        <taxon>Eresidae</taxon>
        <taxon>Stegodyphus</taxon>
    </lineage>
</organism>
<sequence>MLSIPVRYVIDCGIKKDFIFDSKKNLDVLTTSFNSRATARLRKGLAGTFCDGFCYRLYSKENYVKEMASREYPEMLSVSPFNSLLKLFQYFPKTWNSVQLIEPLPESIRNNALKDLIKYNVIREGNLTTLGKKITKLPYPTKYSKFILLGIHWGIAYEAVVLVSFFSVKGRVFQYSDDSDKQRRIDAVKLQLSHNDSDTLTYLYVFKTWIENDCSSSWCE</sequence>
<accession>A0A087UA57</accession>
<dbReference type="Gene3D" id="1.20.120.1080">
    <property type="match status" value="1"/>
</dbReference>
<keyword evidence="5" id="KW-1133">Transmembrane helix</keyword>
<evidence type="ECO:0000256" key="3">
    <source>
        <dbReference type="ARBA" id="ARBA00022806"/>
    </source>
</evidence>
<dbReference type="InterPro" id="IPR027417">
    <property type="entry name" value="P-loop_NTPase"/>
</dbReference>
<keyword evidence="5" id="KW-0472">Membrane</keyword>
<feature type="non-terminal residue" evidence="7">
    <location>
        <position position="220"/>
    </location>
</feature>
<dbReference type="STRING" id="407821.A0A087UA57"/>
<reference evidence="7 8" key="1">
    <citation type="submission" date="2013-11" db="EMBL/GenBank/DDBJ databases">
        <title>Genome sequencing of Stegodyphus mimosarum.</title>
        <authorList>
            <person name="Bechsgaard J."/>
        </authorList>
    </citation>
    <scope>NUCLEOTIDE SEQUENCE [LARGE SCALE GENOMIC DNA]</scope>
</reference>
<dbReference type="PANTHER" id="PTHR18934">
    <property type="entry name" value="ATP-DEPENDENT RNA HELICASE"/>
    <property type="match status" value="1"/>
</dbReference>
<evidence type="ECO:0000313" key="8">
    <source>
        <dbReference type="Proteomes" id="UP000054359"/>
    </source>
</evidence>
<keyword evidence="1" id="KW-0547">Nucleotide-binding</keyword>